<gene>
    <name evidence="1" type="ORF">HAX54_009031</name>
</gene>
<name>A0ABS8WYH2_DATST</name>
<organism evidence="1 2">
    <name type="scientific">Datura stramonium</name>
    <name type="common">Jimsonweed</name>
    <name type="synonym">Common thornapple</name>
    <dbReference type="NCBI Taxonomy" id="4076"/>
    <lineage>
        <taxon>Eukaryota</taxon>
        <taxon>Viridiplantae</taxon>
        <taxon>Streptophyta</taxon>
        <taxon>Embryophyta</taxon>
        <taxon>Tracheophyta</taxon>
        <taxon>Spermatophyta</taxon>
        <taxon>Magnoliopsida</taxon>
        <taxon>eudicotyledons</taxon>
        <taxon>Gunneridae</taxon>
        <taxon>Pentapetalae</taxon>
        <taxon>asterids</taxon>
        <taxon>lamiids</taxon>
        <taxon>Solanales</taxon>
        <taxon>Solanaceae</taxon>
        <taxon>Solanoideae</taxon>
        <taxon>Datureae</taxon>
        <taxon>Datura</taxon>
    </lineage>
</organism>
<evidence type="ECO:0000313" key="1">
    <source>
        <dbReference type="EMBL" id="MCE3216896.1"/>
    </source>
</evidence>
<keyword evidence="2" id="KW-1185">Reference proteome</keyword>
<proteinExistence type="predicted"/>
<accession>A0ABS8WYH2</accession>
<dbReference type="EMBL" id="JACEIK010014848">
    <property type="protein sequence ID" value="MCE3216896.1"/>
    <property type="molecule type" value="Genomic_DNA"/>
</dbReference>
<protein>
    <submittedName>
        <fullName evidence="1">Uncharacterized protein</fullName>
    </submittedName>
</protein>
<dbReference type="InterPro" id="IPR011990">
    <property type="entry name" value="TPR-like_helical_dom_sf"/>
</dbReference>
<dbReference type="Gene3D" id="1.25.40.10">
    <property type="entry name" value="Tetratricopeptide repeat domain"/>
    <property type="match status" value="1"/>
</dbReference>
<evidence type="ECO:0000313" key="2">
    <source>
        <dbReference type="Proteomes" id="UP000823775"/>
    </source>
</evidence>
<reference evidence="1 2" key="1">
    <citation type="journal article" date="2021" name="BMC Genomics">
        <title>Datura genome reveals duplications of psychoactive alkaloid biosynthetic genes and high mutation rate following tissue culture.</title>
        <authorList>
            <person name="Rajewski A."/>
            <person name="Carter-House D."/>
            <person name="Stajich J."/>
            <person name="Litt A."/>
        </authorList>
    </citation>
    <scope>NUCLEOTIDE SEQUENCE [LARGE SCALE GENOMIC DNA]</scope>
    <source>
        <strain evidence="1">AR-01</strain>
    </source>
</reference>
<dbReference type="Proteomes" id="UP000823775">
    <property type="component" value="Unassembled WGS sequence"/>
</dbReference>
<sequence length="81" mass="9443">MDRGSKATFDIVPRMTLLVAKTDICSRTLIHHMKPDTETYNWVIQAYTRAESYDRVQDVAELLGMMVEDHKRLQPNVRTYA</sequence>
<comment type="caution">
    <text evidence="1">The sequence shown here is derived from an EMBL/GenBank/DDBJ whole genome shotgun (WGS) entry which is preliminary data.</text>
</comment>